<dbReference type="EMBL" id="BSDZ01000079">
    <property type="protein sequence ID" value="GLI68088.1"/>
    <property type="molecule type" value="Genomic_DNA"/>
</dbReference>
<feature type="transmembrane region" description="Helical" evidence="2">
    <location>
        <begin position="35"/>
        <end position="55"/>
    </location>
</feature>
<feature type="region of interest" description="Disordered" evidence="1">
    <location>
        <begin position="198"/>
        <end position="228"/>
    </location>
</feature>
<comment type="caution">
    <text evidence="3">The sequence shown here is derived from an EMBL/GenBank/DDBJ whole genome shotgun (WGS) entry which is preliminary data.</text>
</comment>
<organism evidence="3 4">
    <name type="scientific">Volvox africanus</name>
    <dbReference type="NCBI Taxonomy" id="51714"/>
    <lineage>
        <taxon>Eukaryota</taxon>
        <taxon>Viridiplantae</taxon>
        <taxon>Chlorophyta</taxon>
        <taxon>core chlorophytes</taxon>
        <taxon>Chlorophyceae</taxon>
        <taxon>CS clade</taxon>
        <taxon>Chlamydomonadales</taxon>
        <taxon>Volvocaceae</taxon>
        <taxon>Volvox</taxon>
    </lineage>
</organism>
<reference evidence="3 4" key="1">
    <citation type="journal article" date="2023" name="IScience">
        <title>Expanded male sex-determining region conserved during the evolution of homothallism in the green alga Volvox.</title>
        <authorList>
            <person name="Yamamoto K."/>
            <person name="Matsuzaki R."/>
            <person name="Mahakham W."/>
            <person name="Heman W."/>
            <person name="Sekimoto H."/>
            <person name="Kawachi M."/>
            <person name="Minakuchi Y."/>
            <person name="Toyoda A."/>
            <person name="Nozaki H."/>
        </authorList>
    </citation>
    <scope>NUCLEOTIDE SEQUENCE [LARGE SCALE GENOMIC DNA]</scope>
    <source>
        <strain evidence="3 4">NIES-4468</strain>
    </source>
</reference>
<feature type="region of interest" description="Disordered" evidence="1">
    <location>
        <begin position="347"/>
        <end position="367"/>
    </location>
</feature>
<feature type="transmembrane region" description="Helical" evidence="2">
    <location>
        <begin position="6"/>
        <end position="23"/>
    </location>
</feature>
<keyword evidence="2" id="KW-0812">Transmembrane</keyword>
<feature type="region of interest" description="Disordered" evidence="1">
    <location>
        <begin position="389"/>
        <end position="424"/>
    </location>
</feature>
<evidence type="ECO:0000256" key="1">
    <source>
        <dbReference type="SAM" id="MobiDB-lite"/>
    </source>
</evidence>
<feature type="non-terminal residue" evidence="3">
    <location>
        <position position="535"/>
    </location>
</feature>
<evidence type="ECO:0000313" key="3">
    <source>
        <dbReference type="EMBL" id="GLI68088.1"/>
    </source>
</evidence>
<sequence>MTEVPNIFLVPIYMLRVFSFYTLPMGLSANCLHHLAISVVVMSVPVWLFCVFGSSMTRVQIIAAIAAAVIFPKLARSLTTKLRSLRFWWQPNLCHTRWMQPTPEAPEAIQAILKLTRKGRVNCTQGRNHASASHDPSVNGISRTSPSSIATAGAVVDPLKSSYFTGSATTNRYPECRTTGTILQNTAAAIATYASGPETKSRNEFGSKSTPLQASLQPSTSPFPTPAEAARNKALGSPRVFEARFSGSSLKAPVGLSRCTIVEDAPFPPPNTQVVMELHEKTLRVGGRRLRYRGYRPADRTLPLLLQAPVGPPGLFTAGQSPFVDVRGGRNVHYCYSHTQNLLAYGPGTTCSTRNPPYPPTQSDPHQPDVLPASLVANCAGMAVGTGPPAPAATVARSSRPLPASPHLTAPYPSGATATPSHVNSYEPPIHMHPQNNLNRHNHHNYQDSRHSLSLSIKVPWAQPSDLPAGGGGLLESLNEALASGSGYMVVGAVVRPGCILLQVDLMAASETGPDLLRGVDGVTTEVRRRCGPDG</sequence>
<feature type="compositionally biased region" description="Polar residues" evidence="1">
    <location>
        <begin position="206"/>
        <end position="222"/>
    </location>
</feature>
<keyword evidence="2" id="KW-0472">Membrane</keyword>
<proteinExistence type="predicted"/>
<keyword evidence="2" id="KW-1133">Transmembrane helix</keyword>
<protein>
    <submittedName>
        <fullName evidence="3">Uncharacterized protein</fullName>
    </submittedName>
</protein>
<keyword evidence="4" id="KW-1185">Reference proteome</keyword>
<evidence type="ECO:0000313" key="4">
    <source>
        <dbReference type="Proteomes" id="UP001165090"/>
    </source>
</evidence>
<feature type="transmembrane region" description="Helical" evidence="2">
    <location>
        <begin position="61"/>
        <end position="79"/>
    </location>
</feature>
<accession>A0ABQ5SDT1</accession>
<dbReference type="Proteomes" id="UP001165090">
    <property type="component" value="Unassembled WGS sequence"/>
</dbReference>
<gene>
    <name evidence="3" type="ORF">VaNZ11_012374</name>
</gene>
<name>A0ABQ5SDT1_9CHLO</name>
<evidence type="ECO:0000256" key="2">
    <source>
        <dbReference type="SAM" id="Phobius"/>
    </source>
</evidence>